<comment type="caution">
    <text evidence="1">The sequence shown here is derived from an EMBL/GenBank/DDBJ whole genome shotgun (WGS) entry which is preliminary data.</text>
</comment>
<dbReference type="RefSeq" id="WP_379844488.1">
    <property type="nucleotide sequence ID" value="NZ_JBHSMA010000002.1"/>
</dbReference>
<organism evidence="1 2">
    <name type="scientific">Larkinella bovis</name>
    <dbReference type="NCBI Taxonomy" id="683041"/>
    <lineage>
        <taxon>Bacteria</taxon>
        <taxon>Pseudomonadati</taxon>
        <taxon>Bacteroidota</taxon>
        <taxon>Cytophagia</taxon>
        <taxon>Cytophagales</taxon>
        <taxon>Spirosomataceae</taxon>
        <taxon>Larkinella</taxon>
    </lineage>
</organism>
<name>A0ABW0IBQ1_9BACT</name>
<evidence type="ECO:0000313" key="2">
    <source>
        <dbReference type="Proteomes" id="UP001596106"/>
    </source>
</evidence>
<accession>A0ABW0IBQ1</accession>
<proteinExistence type="predicted"/>
<sequence length="277" mass="32529">MFASDEILSLDEIYKSQNEINQLKRALERQALFGEGRLPQNEVDERERHYNFLYFQVAQTARMTTVYDLIGRPDWRSTTELTDAQISREVDRLLLLLAQNGIEIQVSDPHGNADDRRLYSFITRMVFPKEIREIRLPGTCYSIDYNYYCPNHTHACIFIADELLTGLFSRNYDRLDSCLAGHFYFNSHSRDELLPFVTSAFEAYKNHLSGCILVDWTIEKVKLDIARRRSEIHLILHYGVSKKRKPLFTERGQLVCEGTDDHWWFIHRIDFPGLQLA</sequence>
<reference evidence="2" key="1">
    <citation type="journal article" date="2019" name="Int. J. Syst. Evol. Microbiol.">
        <title>The Global Catalogue of Microorganisms (GCM) 10K type strain sequencing project: providing services to taxonomists for standard genome sequencing and annotation.</title>
        <authorList>
            <consortium name="The Broad Institute Genomics Platform"/>
            <consortium name="The Broad Institute Genome Sequencing Center for Infectious Disease"/>
            <person name="Wu L."/>
            <person name="Ma J."/>
        </authorList>
    </citation>
    <scope>NUCLEOTIDE SEQUENCE [LARGE SCALE GENOMIC DNA]</scope>
    <source>
        <strain evidence="2">CCUG 55250</strain>
    </source>
</reference>
<keyword evidence="2" id="KW-1185">Reference proteome</keyword>
<dbReference type="Proteomes" id="UP001596106">
    <property type="component" value="Unassembled WGS sequence"/>
</dbReference>
<dbReference type="EMBL" id="JBHSMA010000002">
    <property type="protein sequence ID" value="MFC5409862.1"/>
    <property type="molecule type" value="Genomic_DNA"/>
</dbReference>
<evidence type="ECO:0000313" key="1">
    <source>
        <dbReference type="EMBL" id="MFC5409862.1"/>
    </source>
</evidence>
<protein>
    <submittedName>
        <fullName evidence="1">Uncharacterized protein</fullName>
    </submittedName>
</protein>
<gene>
    <name evidence="1" type="ORF">ACFPMF_11120</name>
</gene>